<evidence type="ECO:0000313" key="2">
    <source>
        <dbReference type="EMBL" id="KAF0705971.1"/>
    </source>
</evidence>
<dbReference type="PANTHER" id="PTHR33939">
    <property type="entry name" value="PROTEIN CBG22215"/>
    <property type="match status" value="1"/>
</dbReference>
<keyword evidence="3" id="KW-1185">Reference proteome</keyword>
<dbReference type="InterPro" id="IPR036397">
    <property type="entry name" value="RNaseH_sf"/>
</dbReference>
<dbReference type="GO" id="GO:0003676">
    <property type="term" value="F:nucleic acid binding"/>
    <property type="evidence" value="ECO:0007669"/>
    <property type="project" value="InterPro"/>
</dbReference>
<dbReference type="EMBL" id="VUJU01013083">
    <property type="protein sequence ID" value="KAF0705971.1"/>
    <property type="molecule type" value="Genomic_DNA"/>
</dbReference>
<dbReference type="AlphaFoldDB" id="A0A6G0VQV9"/>
<name>A0A6G0VQV9_APHCR</name>
<dbReference type="PANTHER" id="PTHR33939:SF1">
    <property type="entry name" value="DUF4371 DOMAIN-CONTAINING PROTEIN"/>
    <property type="match status" value="1"/>
</dbReference>
<dbReference type="Pfam" id="PF13358">
    <property type="entry name" value="DDE_3"/>
    <property type="match status" value="1"/>
</dbReference>
<feature type="domain" description="Tc1-like transposase DDE" evidence="1">
    <location>
        <begin position="253"/>
        <end position="381"/>
    </location>
</feature>
<dbReference type="InterPro" id="IPR038717">
    <property type="entry name" value="Tc1-like_DDE_dom"/>
</dbReference>
<dbReference type="Proteomes" id="UP000478052">
    <property type="component" value="Unassembled WGS sequence"/>
</dbReference>
<evidence type="ECO:0000313" key="3">
    <source>
        <dbReference type="Proteomes" id="UP000478052"/>
    </source>
</evidence>
<reference evidence="2 3" key="1">
    <citation type="submission" date="2019-08" db="EMBL/GenBank/DDBJ databases">
        <title>Whole genome of Aphis craccivora.</title>
        <authorList>
            <person name="Voronova N.V."/>
            <person name="Shulinski R.S."/>
            <person name="Bandarenka Y.V."/>
            <person name="Zhorov D.G."/>
            <person name="Warner D."/>
        </authorList>
    </citation>
    <scope>NUCLEOTIDE SEQUENCE [LARGE SCALE GENOMIC DNA]</scope>
    <source>
        <strain evidence="2">180601</strain>
        <tissue evidence="2">Whole Body</tissue>
    </source>
</reference>
<accession>A0A6G0VQV9</accession>
<protein>
    <submittedName>
        <fullName evidence="2">DDE 3 domain-containing protein</fullName>
    </submittedName>
</protein>
<sequence>MSIRSDVHSQTKKTIFNVYNFLKKISNDRNNPVVATFFKKSQEITAEACGVSVSTVKRITSEGAKSTTAESVAGPSFTSPRKSYKRMKYATDIDDFDADIVRRTVHEFYDKGQFPTSQKVLTAYQQKVNNYKGSRVSMWRILKSLHFKYKKCNDGRRFLMERNDIVAMRVKFLRKMHDLRQNNDTRPVVYLDETWVDQIHSYGTILQNTERLKVPTGKGSRIIICHAGSSAFGFVRGAKLIIRCKSGANIDHTQMNSEIFKKWFIEMMQNLDEPSVIVMDNCRYHSALVQNYPKSNDNKATFQKWLTENGVEFSSFETLSELRERVKLLKSKDKRYELDEIALQMGHEVIRLPPYHYQYNPIELIWAQVKSEIANKSFKSTDLENLANIAIESVTVDNWKCCVDHCERLQNEDFIKEGFRDKILEPIVLTINPEDSSESEDDDDESLQL</sequence>
<gene>
    <name evidence="2" type="ORF">FWK35_00039343</name>
</gene>
<proteinExistence type="predicted"/>
<dbReference type="OrthoDB" id="6618660at2759"/>
<organism evidence="2 3">
    <name type="scientific">Aphis craccivora</name>
    <name type="common">Cowpea aphid</name>
    <dbReference type="NCBI Taxonomy" id="307492"/>
    <lineage>
        <taxon>Eukaryota</taxon>
        <taxon>Metazoa</taxon>
        <taxon>Ecdysozoa</taxon>
        <taxon>Arthropoda</taxon>
        <taxon>Hexapoda</taxon>
        <taxon>Insecta</taxon>
        <taxon>Pterygota</taxon>
        <taxon>Neoptera</taxon>
        <taxon>Paraneoptera</taxon>
        <taxon>Hemiptera</taxon>
        <taxon>Sternorrhyncha</taxon>
        <taxon>Aphidomorpha</taxon>
        <taxon>Aphidoidea</taxon>
        <taxon>Aphididae</taxon>
        <taxon>Aphidini</taxon>
        <taxon>Aphis</taxon>
        <taxon>Aphis</taxon>
    </lineage>
</organism>
<dbReference type="Gene3D" id="3.30.420.10">
    <property type="entry name" value="Ribonuclease H-like superfamily/Ribonuclease H"/>
    <property type="match status" value="1"/>
</dbReference>
<comment type="caution">
    <text evidence="2">The sequence shown here is derived from an EMBL/GenBank/DDBJ whole genome shotgun (WGS) entry which is preliminary data.</text>
</comment>
<evidence type="ECO:0000259" key="1">
    <source>
        <dbReference type="Pfam" id="PF13358"/>
    </source>
</evidence>